<evidence type="ECO:0000259" key="9">
    <source>
        <dbReference type="PROSITE" id="PS50850"/>
    </source>
</evidence>
<evidence type="ECO:0000256" key="8">
    <source>
        <dbReference type="HAMAP-Rule" id="MF_02091"/>
    </source>
</evidence>
<evidence type="ECO:0000256" key="6">
    <source>
        <dbReference type="ARBA" id="ARBA00022989"/>
    </source>
</evidence>
<comment type="subcellular location">
    <subcellularLocation>
        <location evidence="8">Cell inner membrane</location>
        <topology evidence="8">Multi-pass membrane protein</topology>
    </subcellularLocation>
    <subcellularLocation>
        <location evidence="1">Cell membrane</location>
        <topology evidence="1">Multi-pass membrane protein</topology>
    </subcellularLocation>
</comment>
<evidence type="ECO:0000256" key="7">
    <source>
        <dbReference type="ARBA" id="ARBA00023136"/>
    </source>
</evidence>
<dbReference type="InterPro" id="IPR036259">
    <property type="entry name" value="MFS_trans_sf"/>
</dbReference>
<dbReference type="NCBIfam" id="NF003477">
    <property type="entry name" value="PRK05122.1"/>
    <property type="match status" value="1"/>
</dbReference>
<feature type="transmembrane region" description="Helical" evidence="8">
    <location>
        <begin position="45"/>
        <end position="64"/>
    </location>
</feature>
<dbReference type="SUPFAM" id="SSF103473">
    <property type="entry name" value="MFS general substrate transporter"/>
    <property type="match status" value="1"/>
</dbReference>
<evidence type="ECO:0000256" key="1">
    <source>
        <dbReference type="ARBA" id="ARBA00004651"/>
    </source>
</evidence>
<organism evidence="10 11">
    <name type="scientific">Chromobacterium violaceum</name>
    <dbReference type="NCBI Taxonomy" id="536"/>
    <lineage>
        <taxon>Bacteria</taxon>
        <taxon>Pseudomonadati</taxon>
        <taxon>Pseudomonadota</taxon>
        <taxon>Betaproteobacteria</taxon>
        <taxon>Neisseriales</taxon>
        <taxon>Chromobacteriaceae</taxon>
        <taxon>Chromobacterium</taxon>
    </lineage>
</organism>
<evidence type="ECO:0000256" key="3">
    <source>
        <dbReference type="ARBA" id="ARBA00022475"/>
    </source>
</evidence>
<feature type="domain" description="Major facilitator superfamily (MFS) profile" evidence="9">
    <location>
        <begin position="13"/>
        <end position="390"/>
    </location>
</feature>
<dbReference type="InterPro" id="IPR037541">
    <property type="entry name" value="MFS_YfcJ"/>
</dbReference>
<keyword evidence="3 8" id="KW-1003">Cell membrane</keyword>
<evidence type="ECO:0000313" key="11">
    <source>
        <dbReference type="Proteomes" id="UP000196342"/>
    </source>
</evidence>
<name>A0A202B689_CHRVL</name>
<feature type="transmembrane region" description="Helical" evidence="8">
    <location>
        <begin position="149"/>
        <end position="170"/>
    </location>
</feature>
<feature type="transmembrane region" description="Helical" evidence="8">
    <location>
        <begin position="20"/>
        <end position="39"/>
    </location>
</feature>
<feature type="transmembrane region" description="Helical" evidence="8">
    <location>
        <begin position="176"/>
        <end position="198"/>
    </location>
</feature>
<evidence type="ECO:0000256" key="4">
    <source>
        <dbReference type="ARBA" id="ARBA00022519"/>
    </source>
</evidence>
<proteinExistence type="inferred from homology"/>
<dbReference type="PANTHER" id="PTHR23517">
    <property type="entry name" value="RESISTANCE PROTEIN MDTM, PUTATIVE-RELATED-RELATED"/>
    <property type="match status" value="1"/>
</dbReference>
<keyword evidence="7 8" id="KW-0472">Membrane</keyword>
<comment type="caution">
    <text evidence="10">The sequence shown here is derived from an EMBL/GenBank/DDBJ whole genome shotgun (WGS) entry which is preliminary data.</text>
</comment>
<accession>A0A202B689</accession>
<dbReference type="PANTHER" id="PTHR23517:SF1">
    <property type="match status" value="1"/>
</dbReference>
<comment type="similarity">
    <text evidence="8">Belongs to the major facilitator superfamily. YfcJ family.</text>
</comment>
<dbReference type="HAMAP" id="MF_02091">
    <property type="entry name" value="MFS_YfcJ"/>
    <property type="match status" value="1"/>
</dbReference>
<dbReference type="InterPro" id="IPR011701">
    <property type="entry name" value="MFS"/>
</dbReference>
<evidence type="ECO:0000256" key="5">
    <source>
        <dbReference type="ARBA" id="ARBA00022692"/>
    </source>
</evidence>
<feature type="transmembrane region" description="Helical" evidence="8">
    <location>
        <begin position="219"/>
        <end position="239"/>
    </location>
</feature>
<dbReference type="PROSITE" id="PS50850">
    <property type="entry name" value="MFS"/>
    <property type="match status" value="1"/>
</dbReference>
<dbReference type="GO" id="GO:0022857">
    <property type="term" value="F:transmembrane transporter activity"/>
    <property type="evidence" value="ECO:0007669"/>
    <property type="project" value="UniProtKB-UniRule"/>
</dbReference>
<gene>
    <name evidence="10" type="ORF">CBW21_16065</name>
</gene>
<keyword evidence="2 8" id="KW-0813">Transport</keyword>
<evidence type="ECO:0000256" key="2">
    <source>
        <dbReference type="ARBA" id="ARBA00022448"/>
    </source>
</evidence>
<feature type="transmembrane region" description="Helical" evidence="8">
    <location>
        <begin position="337"/>
        <end position="358"/>
    </location>
</feature>
<dbReference type="InterPro" id="IPR050171">
    <property type="entry name" value="MFS_Transporters"/>
</dbReference>
<dbReference type="Proteomes" id="UP000196342">
    <property type="component" value="Unassembled WGS sequence"/>
</dbReference>
<protein>
    <recommendedName>
        <fullName evidence="8">Uncharacterized MFS-type transporter CBW21_16065</fullName>
    </recommendedName>
</protein>
<feature type="transmembrane region" description="Helical" evidence="8">
    <location>
        <begin position="245"/>
        <end position="266"/>
    </location>
</feature>
<dbReference type="RefSeq" id="WP_087698332.1">
    <property type="nucleotide sequence ID" value="NZ_NHOO01000014.1"/>
</dbReference>
<dbReference type="InterPro" id="IPR020846">
    <property type="entry name" value="MFS_dom"/>
</dbReference>
<feature type="transmembrane region" description="Helical" evidence="8">
    <location>
        <begin position="85"/>
        <end position="102"/>
    </location>
</feature>
<feature type="transmembrane region" description="Helical" evidence="8">
    <location>
        <begin position="278"/>
        <end position="294"/>
    </location>
</feature>
<feature type="transmembrane region" description="Helical" evidence="8">
    <location>
        <begin position="300"/>
        <end position="325"/>
    </location>
</feature>
<dbReference type="Pfam" id="PF07690">
    <property type="entry name" value="MFS_1"/>
    <property type="match status" value="1"/>
</dbReference>
<evidence type="ECO:0000313" key="10">
    <source>
        <dbReference type="EMBL" id="OVE46922.1"/>
    </source>
</evidence>
<keyword evidence="11" id="KW-1185">Reference proteome</keyword>
<keyword evidence="5 8" id="KW-0812">Transmembrane</keyword>
<dbReference type="Gene3D" id="1.20.1250.20">
    <property type="entry name" value="MFS general substrate transporter like domains"/>
    <property type="match status" value="1"/>
</dbReference>
<keyword evidence="4 8" id="KW-0997">Cell inner membrane</keyword>
<dbReference type="AlphaFoldDB" id="A0A202B689"/>
<reference evidence="10 11" key="1">
    <citation type="submission" date="2017-05" db="EMBL/GenBank/DDBJ databases">
        <title>Chromobacterium violaceum GHPS1 isolated from Hydrocarbon polluted soil in French Guiana display an awesome secondary metabolite arsenal and a battery of drug and heavy-metal-resistance and detoxification of xenobiotics proteins.</title>
        <authorList>
            <person name="Belbahri L."/>
        </authorList>
    </citation>
    <scope>NUCLEOTIDE SEQUENCE [LARGE SCALE GENOMIC DNA]</scope>
    <source>
        <strain evidence="10 11">GHPS1</strain>
    </source>
</reference>
<dbReference type="NCBIfam" id="NF009048">
    <property type="entry name" value="PRK12382.1"/>
    <property type="match status" value="1"/>
</dbReference>
<dbReference type="EMBL" id="NHOO01000014">
    <property type="protein sequence ID" value="OVE46922.1"/>
    <property type="molecule type" value="Genomic_DNA"/>
</dbReference>
<feature type="transmembrane region" description="Helical" evidence="8">
    <location>
        <begin position="114"/>
        <end position="137"/>
    </location>
</feature>
<keyword evidence="6 8" id="KW-1133">Transmembrane helix</keyword>
<feature type="transmembrane region" description="Helical" evidence="8">
    <location>
        <begin position="364"/>
        <end position="387"/>
    </location>
</feature>
<sequence length="398" mass="40862">MSEVLSFSQAYRRLLAKTAALFLSYLAVAMTLPVTSIYVIDQLHYGNALGGLAVGITFFSTILTRGHAGRLCDQQGGKACMRRGLCLYALAGVVCLASSFLANQPALALGALLAGRLLLGLGESLAIVGMSAWSIGLMGPAHSGKVMSLVGMGMYGAFAAGGPLGLLLFQQTGFRPLMLVCALLPLAGLLLIRSFPGIRPHAGQRESFLRILGRIGKPGAAVFLQGVGFAGLGAFFALYFSSRGWAWGSLGLTGFGVGFVLVRALCGHLPDRIGGAKVALISLGVEAVGQWLIWSSAAPAAALLGALLTGIGCSMVFPSMGVEVVKRVPAHLRGTALGGFAAFQDLAYGLTGPIAGLFADSFGYGAVFLIGAASAALGMVTVGLMLADRAPAPEPIQK</sequence>
<dbReference type="GO" id="GO:0005886">
    <property type="term" value="C:plasma membrane"/>
    <property type="evidence" value="ECO:0007669"/>
    <property type="project" value="UniProtKB-SubCell"/>
</dbReference>